<proteinExistence type="predicted"/>
<comment type="caution">
    <text evidence="1">The sequence shown here is derived from an EMBL/GenBank/DDBJ whole genome shotgun (WGS) entry which is preliminary data.</text>
</comment>
<dbReference type="Proteomes" id="UP001162060">
    <property type="component" value="Unassembled WGS sequence"/>
</dbReference>
<reference evidence="1" key="1">
    <citation type="submission" date="2024-01" db="EMBL/GenBank/DDBJ databases">
        <authorList>
            <person name="Webb A."/>
        </authorList>
    </citation>
    <scope>NUCLEOTIDE SEQUENCE</scope>
    <source>
        <strain evidence="1">Pm1</strain>
    </source>
</reference>
<accession>A0AAV1URI4</accession>
<name>A0AAV1URI4_9STRA</name>
<evidence type="ECO:0000313" key="2">
    <source>
        <dbReference type="Proteomes" id="UP001162060"/>
    </source>
</evidence>
<sequence length="202" mass="22848">MDLSDIPFNVPVIIQSVYTQKNLQNTIGSKKARCLTNNRDTFEHVILHHVRDDEVAIQSQHNGRFLHVRTSGECVFGPSDSWDWELFTIEINSECSLFFVSCHTGKVLQCAGQGVVQCANKHRDRWEAWRIIGPSINATMNQTQRVLDSRYCLANTDRQNFVMDLVKHGKTPDEIEQIVTRLFDGPAARTSTPAVYALGATE</sequence>
<organism evidence="1 2">
    <name type="scientific">Peronospora matthiolae</name>
    <dbReference type="NCBI Taxonomy" id="2874970"/>
    <lineage>
        <taxon>Eukaryota</taxon>
        <taxon>Sar</taxon>
        <taxon>Stramenopiles</taxon>
        <taxon>Oomycota</taxon>
        <taxon>Peronosporomycetes</taxon>
        <taxon>Peronosporales</taxon>
        <taxon>Peronosporaceae</taxon>
        <taxon>Peronospora</taxon>
    </lineage>
</organism>
<dbReference type="SUPFAM" id="SSF50405">
    <property type="entry name" value="Actin-crosslinking proteins"/>
    <property type="match status" value="1"/>
</dbReference>
<dbReference type="EMBL" id="CAKLBY020000224">
    <property type="protein sequence ID" value="CAK7936272.1"/>
    <property type="molecule type" value="Genomic_DNA"/>
</dbReference>
<protein>
    <submittedName>
        <fullName evidence="1">Uncharacterized protein</fullName>
    </submittedName>
</protein>
<dbReference type="AlphaFoldDB" id="A0AAV1URI4"/>
<dbReference type="Gene3D" id="2.80.10.50">
    <property type="match status" value="1"/>
</dbReference>
<dbReference type="InterPro" id="IPR008999">
    <property type="entry name" value="Actin-crosslinking"/>
</dbReference>
<dbReference type="CDD" id="cd00257">
    <property type="entry name" value="beta-trefoil_FSCN-like"/>
    <property type="match status" value="1"/>
</dbReference>
<gene>
    <name evidence="1" type="ORF">PM001_LOCUS21422</name>
</gene>
<evidence type="ECO:0000313" key="1">
    <source>
        <dbReference type="EMBL" id="CAK7936272.1"/>
    </source>
</evidence>